<dbReference type="Pfam" id="PF00361">
    <property type="entry name" value="Proton_antipo_M"/>
    <property type="match status" value="1"/>
</dbReference>
<evidence type="ECO:0000259" key="19">
    <source>
        <dbReference type="Pfam" id="PF00361"/>
    </source>
</evidence>
<comment type="catalytic activity">
    <reaction evidence="17">
        <text>a ubiquinone + NADH + 5 H(+)(in) = a ubiquinol + NAD(+) + 4 H(+)(out)</text>
        <dbReference type="Rhea" id="RHEA:29091"/>
        <dbReference type="Rhea" id="RHEA-COMP:9565"/>
        <dbReference type="Rhea" id="RHEA-COMP:9566"/>
        <dbReference type="ChEBI" id="CHEBI:15378"/>
        <dbReference type="ChEBI" id="CHEBI:16389"/>
        <dbReference type="ChEBI" id="CHEBI:17976"/>
        <dbReference type="ChEBI" id="CHEBI:57540"/>
        <dbReference type="ChEBI" id="CHEBI:57945"/>
        <dbReference type="EC" id="7.1.1.2"/>
    </reaction>
</comment>
<dbReference type="InterPro" id="IPR003918">
    <property type="entry name" value="NADH_UbQ_OxRdtase"/>
</dbReference>
<feature type="transmembrane region" description="Helical" evidence="18">
    <location>
        <begin position="86"/>
        <end position="107"/>
    </location>
</feature>
<comment type="subcellular location">
    <subcellularLocation>
        <location evidence="2">Mitochondrion membrane</location>
        <topology evidence="2">Multi-pass membrane protein</topology>
    </subcellularLocation>
</comment>
<dbReference type="PANTHER" id="PTHR43507">
    <property type="entry name" value="NADH-UBIQUINONE OXIDOREDUCTASE CHAIN 4"/>
    <property type="match status" value="1"/>
</dbReference>
<accession>A9X895</accession>
<dbReference type="GO" id="GO:0015990">
    <property type="term" value="P:electron transport coupled proton transport"/>
    <property type="evidence" value="ECO:0007669"/>
    <property type="project" value="TreeGrafter"/>
</dbReference>
<feature type="non-terminal residue" evidence="20">
    <location>
        <position position="303"/>
    </location>
</feature>
<evidence type="ECO:0000256" key="11">
    <source>
        <dbReference type="ARBA" id="ARBA00022989"/>
    </source>
</evidence>
<protein>
    <recommendedName>
        <fullName evidence="5">NADH-ubiquinone oxidoreductase chain 4</fullName>
        <ecNumber evidence="4">7.1.1.2</ecNumber>
    </recommendedName>
    <alternativeName>
        <fullName evidence="16">NADH dehydrogenase subunit 4</fullName>
    </alternativeName>
</protein>
<feature type="transmembrane region" description="Helical" evidence="18">
    <location>
        <begin position="34"/>
        <end position="53"/>
    </location>
</feature>
<gene>
    <name evidence="20" type="primary">ND4</name>
</gene>
<evidence type="ECO:0000313" key="20">
    <source>
        <dbReference type="EMBL" id="ABK62844.1"/>
    </source>
</evidence>
<feature type="transmembrane region" description="Helical" evidence="18">
    <location>
        <begin position="7"/>
        <end position="28"/>
    </location>
</feature>
<evidence type="ECO:0000256" key="7">
    <source>
        <dbReference type="ARBA" id="ARBA00022660"/>
    </source>
</evidence>
<evidence type="ECO:0000256" key="1">
    <source>
        <dbReference type="ARBA" id="ARBA00003257"/>
    </source>
</evidence>
<dbReference type="PANTHER" id="PTHR43507:SF20">
    <property type="entry name" value="NADH-UBIQUINONE OXIDOREDUCTASE CHAIN 4"/>
    <property type="match status" value="1"/>
</dbReference>
<evidence type="ECO:0000256" key="5">
    <source>
        <dbReference type="ARBA" id="ARBA00021006"/>
    </source>
</evidence>
<keyword evidence="13" id="KW-0830">Ubiquinone</keyword>
<feature type="transmembrane region" description="Helical" evidence="18">
    <location>
        <begin position="128"/>
        <end position="146"/>
    </location>
</feature>
<feature type="non-terminal residue" evidence="20">
    <location>
        <position position="1"/>
    </location>
</feature>
<evidence type="ECO:0000256" key="16">
    <source>
        <dbReference type="ARBA" id="ARBA00031025"/>
    </source>
</evidence>
<dbReference type="AlphaFoldDB" id="A9X895"/>
<dbReference type="EC" id="7.1.1.2" evidence="4"/>
<proteinExistence type="inferred from homology"/>
<dbReference type="InterPro" id="IPR001750">
    <property type="entry name" value="ND/Mrp_TM"/>
</dbReference>
<dbReference type="GO" id="GO:0003954">
    <property type="term" value="F:NADH dehydrogenase activity"/>
    <property type="evidence" value="ECO:0007669"/>
    <property type="project" value="TreeGrafter"/>
</dbReference>
<dbReference type="GO" id="GO:0008137">
    <property type="term" value="F:NADH dehydrogenase (ubiquinone) activity"/>
    <property type="evidence" value="ECO:0007669"/>
    <property type="project" value="UniProtKB-EC"/>
</dbReference>
<evidence type="ECO:0000256" key="10">
    <source>
        <dbReference type="ARBA" id="ARBA00022982"/>
    </source>
</evidence>
<evidence type="ECO:0000256" key="14">
    <source>
        <dbReference type="ARBA" id="ARBA00023128"/>
    </source>
</evidence>
<organism evidence="20">
    <name type="scientific">Uropeltis sp. ShoucheYS27NCCS</name>
    <dbReference type="NCBI Taxonomy" id="410601"/>
    <lineage>
        <taxon>Eukaryota</taxon>
        <taxon>Metazoa</taxon>
        <taxon>Chordata</taxon>
        <taxon>Craniata</taxon>
        <taxon>Vertebrata</taxon>
        <taxon>Euteleostomi</taxon>
        <taxon>Lepidosauria</taxon>
        <taxon>Squamata</taxon>
        <taxon>Bifurcata</taxon>
        <taxon>Unidentata</taxon>
        <taxon>Episquamata</taxon>
        <taxon>Toxicofera</taxon>
        <taxon>Serpentes</taxon>
        <taxon>Henophidia</taxon>
        <taxon>Uropeltidae</taxon>
        <taxon>Uropeltis</taxon>
    </lineage>
</organism>
<comment type="function">
    <text evidence="1">Core subunit of the mitochondrial membrane respiratory chain NADH dehydrogenase (Complex I) that is believed to belong to the minimal assembly required for catalysis. Complex I functions in the transfer of electrons from NADH to the respiratory chain. The immediate electron acceptor for the enzyme is believed to be ubiquinone.</text>
</comment>
<feature type="transmembrane region" description="Helical" evidence="18">
    <location>
        <begin position="62"/>
        <end position="80"/>
    </location>
</feature>
<feature type="domain" description="NADH:quinone oxidoreductase/Mrp antiporter transmembrane" evidence="19">
    <location>
        <begin position="10"/>
        <end position="179"/>
    </location>
</feature>
<evidence type="ECO:0000256" key="18">
    <source>
        <dbReference type="SAM" id="Phobius"/>
    </source>
</evidence>
<keyword evidence="15 18" id="KW-0472">Membrane</keyword>
<reference evidence="20" key="1">
    <citation type="submission" date="2006-08" db="EMBL/GenBank/DDBJ databases">
        <title>Species identification and authentication of tissues of animal origin using mitochondrial and nuclear markers.</title>
        <authorList>
            <person name="Shouche Y.S."/>
        </authorList>
    </citation>
    <scope>NUCLEOTIDE SEQUENCE</scope>
</reference>
<evidence type="ECO:0000256" key="12">
    <source>
        <dbReference type="ARBA" id="ARBA00023027"/>
    </source>
</evidence>
<name>A9X895_9SAUR</name>
<dbReference type="EMBL" id="DQ904396">
    <property type="protein sequence ID" value="ABK62844.1"/>
    <property type="molecule type" value="Genomic_DNA"/>
</dbReference>
<sequence length="303" mass="34845">CCRDSKYYGAILLKLGGYGMIRMTFIMPTMKTDMFMPFLVLSLWGAILANLTCLQQTDLKSLIAYSSVSHMGLVIAAIMIQTPWSLAGAMTLMIAHGFTSSMLFCLANITYERTHTRILMLTRGFHNILPMLTSWWLLANLMNIAIPPSLNFTGELLILSSLFNWYPMTIIILGMSMLITATYSLHMFLSTQANKPSMNMTTQPTQTREHLFINPPYHPLNIHFNKTLNSYFGVFGNLKQKYQGWWPWTKWIPPLMHREEGKTCELFSWQQTPPSLLFYQRETAFQWSGHQPLGAIMEEEWEG</sequence>
<keyword evidence="11 18" id="KW-1133">Transmembrane helix</keyword>
<evidence type="ECO:0000256" key="3">
    <source>
        <dbReference type="ARBA" id="ARBA00009025"/>
    </source>
</evidence>
<feature type="transmembrane region" description="Helical" evidence="18">
    <location>
        <begin position="166"/>
        <end position="189"/>
    </location>
</feature>
<evidence type="ECO:0000256" key="8">
    <source>
        <dbReference type="ARBA" id="ARBA00022692"/>
    </source>
</evidence>
<keyword evidence="14 20" id="KW-0496">Mitochondrion</keyword>
<dbReference type="GO" id="GO:0042773">
    <property type="term" value="P:ATP synthesis coupled electron transport"/>
    <property type="evidence" value="ECO:0007669"/>
    <property type="project" value="InterPro"/>
</dbReference>
<keyword evidence="12" id="KW-0520">NAD</keyword>
<evidence type="ECO:0000256" key="13">
    <source>
        <dbReference type="ARBA" id="ARBA00023075"/>
    </source>
</evidence>
<evidence type="ECO:0000256" key="6">
    <source>
        <dbReference type="ARBA" id="ARBA00022448"/>
    </source>
</evidence>
<comment type="similarity">
    <text evidence="3">Belongs to the complex I subunit 4 family.</text>
</comment>
<keyword evidence="8 18" id="KW-0812">Transmembrane</keyword>
<evidence type="ECO:0000256" key="15">
    <source>
        <dbReference type="ARBA" id="ARBA00023136"/>
    </source>
</evidence>
<evidence type="ECO:0000256" key="4">
    <source>
        <dbReference type="ARBA" id="ARBA00012944"/>
    </source>
</evidence>
<evidence type="ECO:0000256" key="17">
    <source>
        <dbReference type="ARBA" id="ARBA00049551"/>
    </source>
</evidence>
<dbReference type="GO" id="GO:0048039">
    <property type="term" value="F:ubiquinone binding"/>
    <property type="evidence" value="ECO:0007669"/>
    <property type="project" value="TreeGrafter"/>
</dbReference>
<keyword evidence="6" id="KW-0813">Transport</keyword>
<dbReference type="GO" id="GO:0031966">
    <property type="term" value="C:mitochondrial membrane"/>
    <property type="evidence" value="ECO:0007669"/>
    <property type="project" value="UniProtKB-SubCell"/>
</dbReference>
<evidence type="ECO:0000256" key="2">
    <source>
        <dbReference type="ARBA" id="ARBA00004225"/>
    </source>
</evidence>
<keyword evidence="10" id="KW-0249">Electron transport</keyword>
<geneLocation type="mitochondrion" evidence="20"/>
<keyword evidence="7" id="KW-0679">Respiratory chain</keyword>
<evidence type="ECO:0000256" key="9">
    <source>
        <dbReference type="ARBA" id="ARBA00022967"/>
    </source>
</evidence>
<keyword evidence="9" id="KW-1278">Translocase</keyword>